<proteinExistence type="predicted"/>
<comment type="caution">
    <text evidence="1">The sequence shown here is derived from an EMBL/GenBank/DDBJ whole genome shotgun (WGS) entry which is preliminary data.</text>
</comment>
<gene>
    <name evidence="1" type="ORF">LCGC14_0452270</name>
</gene>
<sequence>MKKFNSEKDTKIMKTPNLDKVQEVSDQSHQIGEFLEWLENNDIVLAQFHRPTQLPADCLMPLNKKIEEILADYFEIDLVQMEKEKCMLLEKLRDVAK</sequence>
<dbReference type="AlphaFoldDB" id="A0A0F9V4C1"/>
<name>A0A0F9V4C1_9ZZZZ</name>
<protein>
    <submittedName>
        <fullName evidence="1">Uncharacterized protein</fullName>
    </submittedName>
</protein>
<accession>A0A0F9V4C1</accession>
<organism evidence="1">
    <name type="scientific">marine sediment metagenome</name>
    <dbReference type="NCBI Taxonomy" id="412755"/>
    <lineage>
        <taxon>unclassified sequences</taxon>
        <taxon>metagenomes</taxon>
        <taxon>ecological metagenomes</taxon>
    </lineage>
</organism>
<evidence type="ECO:0000313" key="1">
    <source>
        <dbReference type="EMBL" id="KKN68351.1"/>
    </source>
</evidence>
<reference evidence="1" key="1">
    <citation type="journal article" date="2015" name="Nature">
        <title>Complex archaea that bridge the gap between prokaryotes and eukaryotes.</title>
        <authorList>
            <person name="Spang A."/>
            <person name="Saw J.H."/>
            <person name="Jorgensen S.L."/>
            <person name="Zaremba-Niedzwiedzka K."/>
            <person name="Martijn J."/>
            <person name="Lind A.E."/>
            <person name="van Eijk R."/>
            <person name="Schleper C."/>
            <person name="Guy L."/>
            <person name="Ettema T.J."/>
        </authorList>
    </citation>
    <scope>NUCLEOTIDE SEQUENCE</scope>
</reference>
<dbReference type="EMBL" id="LAZR01000451">
    <property type="protein sequence ID" value="KKN68351.1"/>
    <property type="molecule type" value="Genomic_DNA"/>
</dbReference>